<name>A0A6J5SFH4_9CAUD</name>
<dbReference type="EMBL" id="LR798388">
    <property type="protein sequence ID" value="CAB5228359.1"/>
    <property type="molecule type" value="Genomic_DNA"/>
</dbReference>
<gene>
    <name evidence="1" type="ORF">UFOVP1086_48</name>
    <name evidence="2" type="ORF">UFOVP1440_48</name>
    <name evidence="3" type="ORF">UFOVP1533_48</name>
</gene>
<accession>A0A6J5SFH4</accession>
<proteinExistence type="predicted"/>
<reference evidence="2" key="1">
    <citation type="submission" date="2020-05" db="EMBL/GenBank/DDBJ databases">
        <authorList>
            <person name="Chiriac C."/>
            <person name="Salcher M."/>
            <person name="Ghai R."/>
            <person name="Kavagutti S V."/>
        </authorList>
    </citation>
    <scope>NUCLEOTIDE SEQUENCE</scope>
</reference>
<evidence type="ECO:0000313" key="3">
    <source>
        <dbReference type="EMBL" id="CAB5228359.1"/>
    </source>
</evidence>
<evidence type="ECO:0000313" key="2">
    <source>
        <dbReference type="EMBL" id="CAB4212992.1"/>
    </source>
</evidence>
<dbReference type="EMBL" id="LR797027">
    <property type="protein sequence ID" value="CAB4183263.1"/>
    <property type="molecule type" value="Genomic_DNA"/>
</dbReference>
<protein>
    <submittedName>
        <fullName evidence="2">Uncharacterized protein</fullName>
    </submittedName>
</protein>
<organism evidence="2">
    <name type="scientific">uncultured Caudovirales phage</name>
    <dbReference type="NCBI Taxonomy" id="2100421"/>
    <lineage>
        <taxon>Viruses</taxon>
        <taxon>Duplodnaviria</taxon>
        <taxon>Heunggongvirae</taxon>
        <taxon>Uroviricota</taxon>
        <taxon>Caudoviricetes</taxon>
        <taxon>Peduoviridae</taxon>
        <taxon>Maltschvirus</taxon>
        <taxon>Maltschvirus maltsch</taxon>
    </lineage>
</organism>
<sequence>MSEDPTPYGNHSEITELRLQLHREKSRADAFEAAMSKAVLSVIKEAATPRTVDGATAEMWQLRSDNWQKLYAKTDAALRDHQSFLKYEGYEAAFKTWYDWRYQNTPPTPPIQ</sequence>
<evidence type="ECO:0000313" key="1">
    <source>
        <dbReference type="EMBL" id="CAB4183263.1"/>
    </source>
</evidence>
<dbReference type="EMBL" id="LR797384">
    <property type="protein sequence ID" value="CAB4212992.1"/>
    <property type="molecule type" value="Genomic_DNA"/>
</dbReference>